<gene>
    <name evidence="1" type="ORF">M378DRAFT_1006955</name>
</gene>
<reference evidence="1 2" key="1">
    <citation type="submission" date="2014-04" db="EMBL/GenBank/DDBJ databases">
        <title>Evolutionary Origins and Diversification of the Mycorrhizal Mutualists.</title>
        <authorList>
            <consortium name="DOE Joint Genome Institute"/>
            <consortium name="Mycorrhizal Genomics Consortium"/>
            <person name="Kohler A."/>
            <person name="Kuo A."/>
            <person name="Nagy L.G."/>
            <person name="Floudas D."/>
            <person name="Copeland A."/>
            <person name="Barry K.W."/>
            <person name="Cichocki N."/>
            <person name="Veneault-Fourrey C."/>
            <person name="LaButti K."/>
            <person name="Lindquist E.A."/>
            <person name="Lipzen A."/>
            <person name="Lundell T."/>
            <person name="Morin E."/>
            <person name="Murat C."/>
            <person name="Riley R."/>
            <person name="Ohm R."/>
            <person name="Sun H."/>
            <person name="Tunlid A."/>
            <person name="Henrissat B."/>
            <person name="Grigoriev I.V."/>
            <person name="Hibbett D.S."/>
            <person name="Martin F."/>
        </authorList>
    </citation>
    <scope>NUCLEOTIDE SEQUENCE [LARGE SCALE GENOMIC DNA]</scope>
    <source>
        <strain evidence="1 2">Koide BX008</strain>
    </source>
</reference>
<protein>
    <submittedName>
        <fullName evidence="1">Uncharacterized protein</fullName>
    </submittedName>
</protein>
<name>A0A0C2WDQ4_AMAMK</name>
<dbReference type="AlphaFoldDB" id="A0A0C2WDQ4"/>
<dbReference type="Proteomes" id="UP000054549">
    <property type="component" value="Unassembled WGS sequence"/>
</dbReference>
<dbReference type="HOGENOM" id="CLU_1337209_0_0_1"/>
<proteinExistence type="predicted"/>
<dbReference type="InParanoid" id="A0A0C2WDQ4"/>
<evidence type="ECO:0000313" key="1">
    <source>
        <dbReference type="EMBL" id="KIL59487.1"/>
    </source>
</evidence>
<sequence length="205" mass="23513">MIPHLRSLQSLTVPCMLQPRFWQMLARNGIFIPFLTVGFVCKALYEYLLLNASLISFIIKCPSYYPHRGPGSLGLFRALETTDLAQITISPFDWGIWYGDAEIEACLHRCAKLRRITLIFENGRLPVYKDIQDTIETVSRLGDKISLEIIGEGDIHRAVRECCHSKDPPMKSLRQRLVFLELQGLKSPILYFRGRTDPHEDSDAF</sequence>
<dbReference type="EMBL" id="KN818315">
    <property type="protein sequence ID" value="KIL59487.1"/>
    <property type="molecule type" value="Genomic_DNA"/>
</dbReference>
<evidence type="ECO:0000313" key="2">
    <source>
        <dbReference type="Proteomes" id="UP000054549"/>
    </source>
</evidence>
<organism evidence="1 2">
    <name type="scientific">Amanita muscaria (strain Koide BX008)</name>
    <dbReference type="NCBI Taxonomy" id="946122"/>
    <lineage>
        <taxon>Eukaryota</taxon>
        <taxon>Fungi</taxon>
        <taxon>Dikarya</taxon>
        <taxon>Basidiomycota</taxon>
        <taxon>Agaricomycotina</taxon>
        <taxon>Agaricomycetes</taxon>
        <taxon>Agaricomycetidae</taxon>
        <taxon>Agaricales</taxon>
        <taxon>Pluteineae</taxon>
        <taxon>Amanitaceae</taxon>
        <taxon>Amanita</taxon>
    </lineage>
</organism>
<keyword evidence="2" id="KW-1185">Reference proteome</keyword>
<accession>A0A0C2WDQ4</accession>